<evidence type="ECO:0000313" key="5">
    <source>
        <dbReference type="EMBL" id="VDL45774.1"/>
    </source>
</evidence>
<evidence type="ECO:0000313" key="7">
    <source>
        <dbReference type="WBParaSite" id="HDID_0000422201-mRNA-1"/>
    </source>
</evidence>
<protein>
    <submittedName>
        <fullName evidence="7">Pre-mRNA-splicing factor ISY1 homolog</fullName>
    </submittedName>
</protein>
<evidence type="ECO:0000313" key="6">
    <source>
        <dbReference type="Proteomes" id="UP000274504"/>
    </source>
</evidence>
<evidence type="ECO:0000256" key="2">
    <source>
        <dbReference type="ARBA" id="ARBA00007002"/>
    </source>
</evidence>
<evidence type="ECO:0000256" key="3">
    <source>
        <dbReference type="ARBA" id="ARBA00023242"/>
    </source>
</evidence>
<dbReference type="AlphaFoldDB" id="A0A0R3SH10"/>
<keyword evidence="4" id="KW-1133">Transmembrane helix</keyword>
<dbReference type="EMBL" id="UYSG01001531">
    <property type="protein sequence ID" value="VDL45774.1"/>
    <property type="molecule type" value="Genomic_DNA"/>
</dbReference>
<comment type="similarity">
    <text evidence="2">Belongs to the ISY1 family.</text>
</comment>
<dbReference type="OrthoDB" id="1739576at2759"/>
<dbReference type="SUPFAM" id="SSF140102">
    <property type="entry name" value="ISY1 domain-like"/>
    <property type="match status" value="1"/>
</dbReference>
<comment type="subcellular location">
    <subcellularLocation>
        <location evidence="1">Nucleus</location>
    </subcellularLocation>
</comment>
<feature type="transmembrane region" description="Helical" evidence="4">
    <location>
        <begin position="180"/>
        <end position="200"/>
    </location>
</feature>
<name>A0A0R3SH10_HYMDI</name>
<dbReference type="InterPro" id="IPR029012">
    <property type="entry name" value="Helix_hairpin_bin_sf"/>
</dbReference>
<reference evidence="5 6" key="2">
    <citation type="submission" date="2018-11" db="EMBL/GenBank/DDBJ databases">
        <authorList>
            <consortium name="Pathogen Informatics"/>
        </authorList>
    </citation>
    <scope>NUCLEOTIDE SEQUENCE [LARGE SCALE GENOMIC DNA]</scope>
</reference>
<evidence type="ECO:0000256" key="4">
    <source>
        <dbReference type="SAM" id="Phobius"/>
    </source>
</evidence>
<proteinExistence type="inferred from homology"/>
<reference evidence="7" key="1">
    <citation type="submission" date="2017-02" db="UniProtKB">
        <authorList>
            <consortium name="WormBaseParasite"/>
        </authorList>
    </citation>
    <scope>IDENTIFICATION</scope>
</reference>
<dbReference type="FunFam" id="1.10.287.660:FF:000001">
    <property type="entry name" value="pre-mRNA-splicing factor ISY1 homolog"/>
    <property type="match status" value="1"/>
</dbReference>
<dbReference type="GO" id="GO:0000350">
    <property type="term" value="P:generation of catalytic spliceosome for second transesterification step"/>
    <property type="evidence" value="ECO:0007669"/>
    <property type="project" value="InterPro"/>
</dbReference>
<evidence type="ECO:0000256" key="1">
    <source>
        <dbReference type="ARBA" id="ARBA00004123"/>
    </source>
</evidence>
<dbReference type="Proteomes" id="UP000274504">
    <property type="component" value="Unassembled WGS sequence"/>
</dbReference>
<sequence length="202" mass="23542">MTALARWRAAYVDKINEIKKRPHFAGDCEILKDAMYFRRQVVHEISRKIAQIQNPGLGEYKLRDLNDEINKLIREKDRWDVRIKELGGPDYREDGPKLLEKDGREAPGNRGYRYFGAARDLPGVRELFEEQPQPIPRKTRGELMKSVDISYYGNCDEDDGVILPQEAAYEEKCKLITFQLAVFLTYLFNVYSLLKLILILSK</sequence>
<dbReference type="InterPro" id="IPR037200">
    <property type="entry name" value="Isy1_sf"/>
</dbReference>
<dbReference type="GO" id="GO:0005634">
    <property type="term" value="C:nucleus"/>
    <property type="evidence" value="ECO:0007669"/>
    <property type="project" value="UniProtKB-SubCell"/>
</dbReference>
<organism evidence="7">
    <name type="scientific">Hymenolepis diminuta</name>
    <name type="common">Rat tapeworm</name>
    <dbReference type="NCBI Taxonomy" id="6216"/>
    <lineage>
        <taxon>Eukaryota</taxon>
        <taxon>Metazoa</taxon>
        <taxon>Spiralia</taxon>
        <taxon>Lophotrochozoa</taxon>
        <taxon>Platyhelminthes</taxon>
        <taxon>Cestoda</taxon>
        <taxon>Eucestoda</taxon>
        <taxon>Cyclophyllidea</taxon>
        <taxon>Hymenolepididae</taxon>
        <taxon>Hymenolepis</taxon>
    </lineage>
</organism>
<dbReference type="Gene3D" id="1.10.287.660">
    <property type="entry name" value="Helix hairpin bin"/>
    <property type="match status" value="1"/>
</dbReference>
<keyword evidence="4" id="KW-0812">Transmembrane</keyword>
<keyword evidence="4" id="KW-0472">Membrane</keyword>
<dbReference type="STRING" id="6216.A0A0R3SH10"/>
<dbReference type="WBParaSite" id="HDID_0000422201-mRNA-1">
    <property type="protein sequence ID" value="HDID_0000422201-mRNA-1"/>
    <property type="gene ID" value="HDID_0000422201"/>
</dbReference>
<dbReference type="PANTHER" id="PTHR13021">
    <property type="entry name" value="PRE-MRNA-SPLICING FACTOR ISY1"/>
    <property type="match status" value="1"/>
</dbReference>
<dbReference type="InterPro" id="IPR009360">
    <property type="entry name" value="Isy1"/>
</dbReference>
<dbReference type="Pfam" id="PF06246">
    <property type="entry name" value="Isy1"/>
    <property type="match status" value="1"/>
</dbReference>
<gene>
    <name evidence="5" type="ORF">HDID_LOCUS4220</name>
</gene>
<keyword evidence="3" id="KW-0539">Nucleus</keyword>
<accession>A0A0R3SH10</accession>